<keyword evidence="5 6" id="KW-0472">Membrane</keyword>
<dbReference type="RefSeq" id="WP_197410251.1">
    <property type="nucleotide sequence ID" value="NZ_BDQM01000002.1"/>
</dbReference>
<evidence type="ECO:0000256" key="3">
    <source>
        <dbReference type="ARBA" id="ARBA00022692"/>
    </source>
</evidence>
<feature type="domain" description="Type II secretion system protein GspF" evidence="7">
    <location>
        <begin position="157"/>
        <end position="280"/>
    </location>
</feature>
<feature type="transmembrane region" description="Helical" evidence="6">
    <location>
        <begin position="263"/>
        <end position="283"/>
    </location>
</feature>
<evidence type="ECO:0000256" key="2">
    <source>
        <dbReference type="ARBA" id="ARBA00022475"/>
    </source>
</evidence>
<evidence type="ECO:0000313" key="9">
    <source>
        <dbReference type="Proteomes" id="UP000197068"/>
    </source>
</evidence>
<dbReference type="Gene3D" id="1.20.81.30">
    <property type="entry name" value="Type II secretion system (T2SS), domain F"/>
    <property type="match status" value="1"/>
</dbReference>
<protein>
    <submittedName>
        <fullName evidence="8">Pilus assembly protein TadB</fullName>
    </submittedName>
</protein>
<evidence type="ECO:0000256" key="4">
    <source>
        <dbReference type="ARBA" id="ARBA00022989"/>
    </source>
</evidence>
<accession>A0ABQ0MR77</accession>
<reference evidence="8 9" key="1">
    <citation type="submission" date="2017-06" db="EMBL/GenBank/DDBJ databases">
        <title>Whole Genome Sequences of Colwellia marinimaniae MTCD1.</title>
        <authorList>
            <person name="Kusumoto H."/>
            <person name="Inoue M."/>
            <person name="Tanikawa K."/>
            <person name="Maeji H."/>
            <person name="Cameron J.H."/>
            <person name="Bartlett D.H."/>
        </authorList>
    </citation>
    <scope>NUCLEOTIDE SEQUENCE [LARGE SCALE GENOMIC DNA]</scope>
    <source>
        <strain evidence="8 9">MTCD1</strain>
    </source>
</reference>
<keyword evidence="4 6" id="KW-1133">Transmembrane helix</keyword>
<dbReference type="Proteomes" id="UP000197068">
    <property type="component" value="Unassembled WGS sequence"/>
</dbReference>
<keyword evidence="3 6" id="KW-0812">Transmembrane</keyword>
<name>A0ABQ0MR77_9GAMM</name>
<feature type="transmembrane region" description="Helical" evidence="6">
    <location>
        <begin position="118"/>
        <end position="136"/>
    </location>
</feature>
<sequence length="322" mass="36236">MSPQLIFLLLVFAAVVLLAQSLFVSVYSPQRADTKQLKKHLLSLALTDKNIERNILLNSRVAHLPPFTRWLETLPLIENLTYKMEISGSKLLGHQYLAIALATSSLAFITVSFFSKDWLFSLIIALLTLLAFHLKLNRDTTLRMEKIEEQFPEAMDVLKRGLQAGYAFSDAIKLVFEEMDGYLADEFKIMFNRINFGNDTKTALLYFVKRVPSTSAMAFSSAVAIQKSTGGNLAENIDKLSKVIRQRFTFKRKIKTLSAEGRLSGWVLVLMPFVLFAVLYISSPNYVAELTSTPAGINLLKWGGAGMLLGIFWIKKLIQIEV</sequence>
<proteinExistence type="predicted"/>
<evidence type="ECO:0000259" key="7">
    <source>
        <dbReference type="Pfam" id="PF00482"/>
    </source>
</evidence>
<evidence type="ECO:0000256" key="6">
    <source>
        <dbReference type="SAM" id="Phobius"/>
    </source>
</evidence>
<gene>
    <name evidence="8" type="ORF">MTCD1_00474</name>
</gene>
<comment type="subcellular location">
    <subcellularLocation>
        <location evidence="1">Cell membrane</location>
        <topology evidence="1">Multi-pass membrane protein</topology>
    </subcellularLocation>
</comment>
<keyword evidence="2" id="KW-1003">Cell membrane</keyword>
<feature type="transmembrane region" description="Helical" evidence="6">
    <location>
        <begin position="6"/>
        <end position="28"/>
    </location>
</feature>
<dbReference type="PANTHER" id="PTHR35007:SF1">
    <property type="entry name" value="PILUS ASSEMBLY PROTEIN"/>
    <property type="match status" value="1"/>
</dbReference>
<evidence type="ECO:0000313" key="8">
    <source>
        <dbReference type="EMBL" id="GAW94876.1"/>
    </source>
</evidence>
<feature type="transmembrane region" description="Helical" evidence="6">
    <location>
        <begin position="295"/>
        <end position="314"/>
    </location>
</feature>
<evidence type="ECO:0000256" key="5">
    <source>
        <dbReference type="ARBA" id="ARBA00023136"/>
    </source>
</evidence>
<dbReference type="InterPro" id="IPR042094">
    <property type="entry name" value="T2SS_GspF_sf"/>
</dbReference>
<dbReference type="InterPro" id="IPR018076">
    <property type="entry name" value="T2SS_GspF_dom"/>
</dbReference>
<dbReference type="PANTHER" id="PTHR35007">
    <property type="entry name" value="INTEGRAL MEMBRANE PROTEIN-RELATED"/>
    <property type="match status" value="1"/>
</dbReference>
<comment type="caution">
    <text evidence="8">The sequence shown here is derived from an EMBL/GenBank/DDBJ whole genome shotgun (WGS) entry which is preliminary data.</text>
</comment>
<dbReference type="Pfam" id="PF00482">
    <property type="entry name" value="T2SSF"/>
    <property type="match status" value="1"/>
</dbReference>
<evidence type="ECO:0000256" key="1">
    <source>
        <dbReference type="ARBA" id="ARBA00004651"/>
    </source>
</evidence>
<dbReference type="EMBL" id="BDQM01000002">
    <property type="protein sequence ID" value="GAW94876.1"/>
    <property type="molecule type" value="Genomic_DNA"/>
</dbReference>
<feature type="transmembrane region" description="Helical" evidence="6">
    <location>
        <begin position="91"/>
        <end position="112"/>
    </location>
</feature>
<organism evidence="8 9">
    <name type="scientific">Colwellia marinimaniae</name>
    <dbReference type="NCBI Taxonomy" id="1513592"/>
    <lineage>
        <taxon>Bacteria</taxon>
        <taxon>Pseudomonadati</taxon>
        <taxon>Pseudomonadota</taxon>
        <taxon>Gammaproteobacteria</taxon>
        <taxon>Alteromonadales</taxon>
        <taxon>Colwelliaceae</taxon>
        <taxon>Colwellia</taxon>
    </lineage>
</organism>
<keyword evidence="9" id="KW-1185">Reference proteome</keyword>